<evidence type="ECO:0000313" key="2">
    <source>
        <dbReference type="Proteomes" id="UP000823388"/>
    </source>
</evidence>
<gene>
    <name evidence="1" type="ORF">PVAP13_8NG299601</name>
</gene>
<reference evidence="1" key="1">
    <citation type="submission" date="2020-05" db="EMBL/GenBank/DDBJ databases">
        <title>WGS assembly of Panicum virgatum.</title>
        <authorList>
            <person name="Lovell J.T."/>
            <person name="Jenkins J."/>
            <person name="Shu S."/>
            <person name="Juenger T.E."/>
            <person name="Schmutz J."/>
        </authorList>
    </citation>
    <scope>NUCLEOTIDE SEQUENCE</scope>
    <source>
        <strain evidence="1">AP13</strain>
    </source>
</reference>
<evidence type="ECO:0000313" key="1">
    <source>
        <dbReference type="EMBL" id="KAG2559516.1"/>
    </source>
</evidence>
<comment type="caution">
    <text evidence="1">The sequence shown here is derived from an EMBL/GenBank/DDBJ whole genome shotgun (WGS) entry which is preliminary data.</text>
</comment>
<keyword evidence="2" id="KW-1185">Reference proteome</keyword>
<sequence length="109" mass="11658">MRCSTRPMLGEHLSGTLRHGPPSGFRHLVWQVSPEGSPGLLHVALPSHPGGAGGSPCVLIRSVSMAIASALMTITSPVALHAYKGQHYAPRPLRRRSGRVMSFPRCQGK</sequence>
<dbReference type="Proteomes" id="UP000823388">
    <property type="component" value="Chromosome 8N"/>
</dbReference>
<dbReference type="AlphaFoldDB" id="A0A8T0PK52"/>
<accession>A0A8T0PK52</accession>
<organism evidence="1 2">
    <name type="scientific">Panicum virgatum</name>
    <name type="common">Blackwell switchgrass</name>
    <dbReference type="NCBI Taxonomy" id="38727"/>
    <lineage>
        <taxon>Eukaryota</taxon>
        <taxon>Viridiplantae</taxon>
        <taxon>Streptophyta</taxon>
        <taxon>Embryophyta</taxon>
        <taxon>Tracheophyta</taxon>
        <taxon>Spermatophyta</taxon>
        <taxon>Magnoliopsida</taxon>
        <taxon>Liliopsida</taxon>
        <taxon>Poales</taxon>
        <taxon>Poaceae</taxon>
        <taxon>PACMAD clade</taxon>
        <taxon>Panicoideae</taxon>
        <taxon>Panicodae</taxon>
        <taxon>Paniceae</taxon>
        <taxon>Panicinae</taxon>
        <taxon>Panicum</taxon>
        <taxon>Panicum sect. Hiantes</taxon>
    </lineage>
</organism>
<protein>
    <submittedName>
        <fullName evidence="1">Uncharacterized protein</fullName>
    </submittedName>
</protein>
<name>A0A8T0PK52_PANVG</name>
<proteinExistence type="predicted"/>
<dbReference type="EMBL" id="CM029052">
    <property type="protein sequence ID" value="KAG2559516.1"/>
    <property type="molecule type" value="Genomic_DNA"/>
</dbReference>